<dbReference type="RefSeq" id="WP_354314209.1">
    <property type="nucleotide sequence ID" value="NZ_JBEPME010000005.1"/>
</dbReference>
<protein>
    <submittedName>
        <fullName evidence="1">Uncharacterized protein</fullName>
    </submittedName>
</protein>
<name>A0ABV2KBT1_SPOPS</name>
<comment type="caution">
    <text evidence="1">The sequence shown here is derived from an EMBL/GenBank/DDBJ whole genome shotgun (WGS) entry which is preliminary data.</text>
</comment>
<proteinExistence type="predicted"/>
<accession>A0ABV2KBT1</accession>
<gene>
    <name evidence="1" type="ORF">ABIC55_003658</name>
</gene>
<sequence>MNQNPYLKTDWSDHIIDPTQYEKDANGAVVIDPLTGKPKPYVIQEGTRFTAGRANNIEDGIYGAYGWLVQYYEEIAKLRVQLEMVGRVPINNGTFFDTLDNDTPKQLTRLRSAAVAQTALTVGATEITLDSTPFTVGQYVTVFDDANQESVKVTAIVGGKITVGALAKAYKKGAVVALSNAELGLARQRILFGNWGTYSIAVSEAV</sequence>
<dbReference type="EMBL" id="JBEPME010000005">
    <property type="protein sequence ID" value="MET3658541.1"/>
    <property type="molecule type" value="Genomic_DNA"/>
</dbReference>
<keyword evidence="2" id="KW-1185">Reference proteome</keyword>
<evidence type="ECO:0000313" key="1">
    <source>
        <dbReference type="EMBL" id="MET3658541.1"/>
    </source>
</evidence>
<dbReference type="Proteomes" id="UP001549104">
    <property type="component" value="Unassembled WGS sequence"/>
</dbReference>
<evidence type="ECO:0000313" key="2">
    <source>
        <dbReference type="Proteomes" id="UP001549104"/>
    </source>
</evidence>
<organism evidence="1 2">
    <name type="scientific">Sporosarcina psychrophila</name>
    <name type="common">Bacillus psychrophilus</name>
    <dbReference type="NCBI Taxonomy" id="1476"/>
    <lineage>
        <taxon>Bacteria</taxon>
        <taxon>Bacillati</taxon>
        <taxon>Bacillota</taxon>
        <taxon>Bacilli</taxon>
        <taxon>Bacillales</taxon>
        <taxon>Caryophanaceae</taxon>
        <taxon>Sporosarcina</taxon>
    </lineage>
</organism>
<reference evidence="1 2" key="1">
    <citation type="submission" date="2024-06" db="EMBL/GenBank/DDBJ databases">
        <title>Sorghum-associated microbial communities from plants grown in Nebraska, USA.</title>
        <authorList>
            <person name="Schachtman D."/>
        </authorList>
    </citation>
    <scope>NUCLEOTIDE SEQUENCE [LARGE SCALE GENOMIC DNA]</scope>
    <source>
        <strain evidence="1 2">1288</strain>
    </source>
</reference>